<comment type="caution">
    <text evidence="1">The sequence shown here is derived from an EMBL/GenBank/DDBJ whole genome shotgun (WGS) entry which is preliminary data.</text>
</comment>
<dbReference type="AlphaFoldDB" id="A0A432LBG9"/>
<name>A0A432LBG9_9BACI</name>
<dbReference type="EMBL" id="RYYR01000013">
    <property type="protein sequence ID" value="RUL51932.1"/>
    <property type="molecule type" value="Genomic_DNA"/>
</dbReference>
<dbReference type="PROSITE" id="PS51257">
    <property type="entry name" value="PROKAR_LIPOPROTEIN"/>
    <property type="match status" value="1"/>
</dbReference>
<organism evidence="1 2">
    <name type="scientific">Lysinibacillus antri</name>
    <dbReference type="NCBI Taxonomy" id="2498145"/>
    <lineage>
        <taxon>Bacteria</taxon>
        <taxon>Bacillati</taxon>
        <taxon>Bacillota</taxon>
        <taxon>Bacilli</taxon>
        <taxon>Bacillales</taxon>
        <taxon>Bacillaceae</taxon>
        <taxon>Lysinibacillus</taxon>
    </lineage>
</organism>
<dbReference type="RefSeq" id="WP_126659288.1">
    <property type="nucleotide sequence ID" value="NZ_RYYR01000013.1"/>
</dbReference>
<gene>
    <name evidence="1" type="ORF">EK386_11365</name>
</gene>
<accession>A0A432LBG9</accession>
<reference evidence="1 2" key="1">
    <citation type="submission" date="2018-12" db="EMBL/GenBank/DDBJ databases">
        <title>Lysinibacillus antri sp. nov., isolated from a cave soil.</title>
        <authorList>
            <person name="Narsing Rao M.P."/>
            <person name="Zhang H."/>
            <person name="Dong Z.-Y."/>
            <person name="Niu X.-K."/>
            <person name="Zhang K."/>
            <person name="Fang B.-Z."/>
            <person name="Kang Y.-Q."/>
            <person name="Xiao M."/>
            <person name="Li W.-J."/>
        </authorList>
    </citation>
    <scope>NUCLEOTIDE SEQUENCE [LARGE SCALE GENOMIC DNA]</scope>
    <source>
        <strain evidence="1 2">SYSU K30002</strain>
    </source>
</reference>
<proteinExistence type="predicted"/>
<dbReference type="Proteomes" id="UP000287910">
    <property type="component" value="Unassembled WGS sequence"/>
</dbReference>
<evidence type="ECO:0000313" key="2">
    <source>
        <dbReference type="Proteomes" id="UP000287910"/>
    </source>
</evidence>
<evidence type="ECO:0000313" key="1">
    <source>
        <dbReference type="EMBL" id="RUL51932.1"/>
    </source>
</evidence>
<protein>
    <submittedName>
        <fullName evidence="1">Uncharacterized protein</fullName>
    </submittedName>
</protein>
<sequence>MKKIGVLLSLVLLMSACTEKTEDKPVDAETSSIDLVPFEKQLSQSNQLVGYGKLKMYLSDINLCMKKPLVNIIQ</sequence>
<keyword evidence="2" id="KW-1185">Reference proteome</keyword>